<organism evidence="2 3">
    <name type="scientific">Streptomyces goshikiensis</name>
    <dbReference type="NCBI Taxonomy" id="1942"/>
    <lineage>
        <taxon>Bacteria</taxon>
        <taxon>Bacillati</taxon>
        <taxon>Actinomycetota</taxon>
        <taxon>Actinomycetes</taxon>
        <taxon>Kitasatosporales</taxon>
        <taxon>Streptomycetaceae</taxon>
        <taxon>Streptomyces</taxon>
    </lineage>
</organism>
<keyword evidence="3" id="KW-1185">Reference proteome</keyword>
<gene>
    <name evidence="2" type="ORF">OHU17_22910</name>
</gene>
<feature type="compositionally biased region" description="Low complexity" evidence="1">
    <location>
        <begin position="1"/>
        <end position="20"/>
    </location>
</feature>
<reference evidence="2" key="1">
    <citation type="submission" date="2022-10" db="EMBL/GenBank/DDBJ databases">
        <title>The complete genomes of actinobacterial strains from the NBC collection.</title>
        <authorList>
            <person name="Joergensen T.S."/>
            <person name="Alvarez Arevalo M."/>
            <person name="Sterndorff E.B."/>
            <person name="Faurdal D."/>
            <person name="Vuksanovic O."/>
            <person name="Mourched A.-S."/>
            <person name="Charusanti P."/>
            <person name="Shaw S."/>
            <person name="Blin K."/>
            <person name="Weber T."/>
        </authorList>
    </citation>
    <scope>NUCLEOTIDE SEQUENCE</scope>
    <source>
        <strain evidence="2">NBC_00283</strain>
    </source>
</reference>
<evidence type="ECO:0000256" key="1">
    <source>
        <dbReference type="SAM" id="MobiDB-lite"/>
    </source>
</evidence>
<name>A0ABZ1RQY5_9ACTN</name>
<evidence type="ECO:0000313" key="3">
    <source>
        <dbReference type="Proteomes" id="UP001432075"/>
    </source>
</evidence>
<feature type="region of interest" description="Disordered" evidence="1">
    <location>
        <begin position="1"/>
        <end position="24"/>
    </location>
</feature>
<accession>A0ABZ1RQY5</accession>
<dbReference type="Proteomes" id="UP001432075">
    <property type="component" value="Chromosome"/>
</dbReference>
<protein>
    <submittedName>
        <fullName evidence="2">Uncharacterized protein</fullName>
    </submittedName>
</protein>
<evidence type="ECO:0000313" key="2">
    <source>
        <dbReference type="EMBL" id="WUO48452.1"/>
    </source>
</evidence>
<sequence length="49" mass="4765">MNTSRAAVAVTASPATPSAADSGWNLTGADTGSAVVGGDSGWNLAAHHR</sequence>
<proteinExistence type="predicted"/>
<dbReference type="EMBL" id="CP108057">
    <property type="protein sequence ID" value="WUO48452.1"/>
    <property type="molecule type" value="Genomic_DNA"/>
</dbReference>